<keyword evidence="3 6" id="KW-0812">Transmembrane</keyword>
<feature type="transmembrane region" description="Helical" evidence="7">
    <location>
        <begin position="126"/>
        <end position="148"/>
    </location>
</feature>
<keyword evidence="6" id="KW-0813">Transport</keyword>
<reference evidence="8 9" key="1">
    <citation type="submission" date="2021-08" db="EMBL/GenBank/DDBJ databases">
        <title>Nocardioides bacterium WL0053 sp. nov., isolated from the sediment.</title>
        <authorList>
            <person name="Wang L."/>
            <person name="Zhang D."/>
            <person name="Zhang A."/>
        </authorList>
    </citation>
    <scope>NUCLEOTIDE SEQUENCE [LARGE SCALE GENOMIC DNA]</scope>
    <source>
        <strain evidence="8 9">WL0053</strain>
    </source>
</reference>
<evidence type="ECO:0000256" key="1">
    <source>
        <dbReference type="ARBA" id="ARBA00004141"/>
    </source>
</evidence>
<comment type="subcellular location">
    <subcellularLocation>
        <location evidence="1">Membrane</location>
        <topology evidence="1">Multi-pass membrane protein</topology>
    </subcellularLocation>
</comment>
<evidence type="ECO:0000256" key="6">
    <source>
        <dbReference type="RuleBase" id="RU000477"/>
    </source>
</evidence>
<dbReference type="EMBL" id="JAIEZQ010000001">
    <property type="protein sequence ID" value="MBY9073831.1"/>
    <property type="molecule type" value="Genomic_DNA"/>
</dbReference>
<feature type="transmembrane region" description="Helical" evidence="7">
    <location>
        <begin position="205"/>
        <end position="226"/>
    </location>
</feature>
<name>A0ABS7RFM1_9ACTN</name>
<feature type="transmembrane region" description="Helical" evidence="7">
    <location>
        <begin position="84"/>
        <end position="106"/>
    </location>
</feature>
<evidence type="ECO:0000313" key="8">
    <source>
        <dbReference type="EMBL" id="MBY9073831.1"/>
    </source>
</evidence>
<sequence>MTRRIVAEAVGTALLVLVGTGSVVAALTLGGGELDYAGLGFISLAFGVVVAVVIYGFGPVSGAHINPVVTLALAVTRRFPWAEVVPYVLAQVVGAVVGSFAVVAVFGTGAADLGLGATSLGEGVSFAQGMAAEAAGTFLLLFAVMALAVNSQAPLGWAGLIIGLAVTAAILLIAPLTGGSLNPARTFGPYVTLAIFGDGPDWAQLLVYFIGPLFGAVAAVLVFDFVAQTRAAEIPAAEESYTPSPGEES</sequence>
<evidence type="ECO:0000256" key="7">
    <source>
        <dbReference type="SAM" id="Phobius"/>
    </source>
</evidence>
<dbReference type="PRINTS" id="PR00783">
    <property type="entry name" value="MINTRINSICP"/>
</dbReference>
<dbReference type="PANTHER" id="PTHR19139:SF199">
    <property type="entry name" value="MIP17260P"/>
    <property type="match status" value="1"/>
</dbReference>
<dbReference type="InterPro" id="IPR034294">
    <property type="entry name" value="Aquaporin_transptr"/>
</dbReference>
<comment type="caution">
    <text evidence="8">The sequence shown here is derived from an EMBL/GenBank/DDBJ whole genome shotgun (WGS) entry which is preliminary data.</text>
</comment>
<dbReference type="SUPFAM" id="SSF81338">
    <property type="entry name" value="Aquaporin-like"/>
    <property type="match status" value="1"/>
</dbReference>
<evidence type="ECO:0000256" key="3">
    <source>
        <dbReference type="ARBA" id="ARBA00022692"/>
    </source>
</evidence>
<dbReference type="Proteomes" id="UP000754710">
    <property type="component" value="Unassembled WGS sequence"/>
</dbReference>
<feature type="transmembrane region" description="Helical" evidence="7">
    <location>
        <begin position="155"/>
        <end position="176"/>
    </location>
</feature>
<proteinExistence type="inferred from homology"/>
<organism evidence="8 9">
    <name type="scientific">Nocardioides jiangsuensis</name>
    <dbReference type="NCBI Taxonomy" id="2866161"/>
    <lineage>
        <taxon>Bacteria</taxon>
        <taxon>Bacillati</taxon>
        <taxon>Actinomycetota</taxon>
        <taxon>Actinomycetes</taxon>
        <taxon>Propionibacteriales</taxon>
        <taxon>Nocardioidaceae</taxon>
        <taxon>Nocardioides</taxon>
    </lineage>
</organism>
<dbReference type="Gene3D" id="1.20.1080.10">
    <property type="entry name" value="Glycerol uptake facilitator protein"/>
    <property type="match status" value="1"/>
</dbReference>
<accession>A0ABS7RFM1</accession>
<evidence type="ECO:0000256" key="4">
    <source>
        <dbReference type="ARBA" id="ARBA00022989"/>
    </source>
</evidence>
<comment type="similarity">
    <text evidence="2 6">Belongs to the MIP/aquaporin (TC 1.A.8) family.</text>
</comment>
<dbReference type="InterPro" id="IPR000425">
    <property type="entry name" value="MIP"/>
</dbReference>
<protein>
    <submittedName>
        <fullName evidence="8">Aquaporin family protein</fullName>
    </submittedName>
</protein>
<feature type="transmembrane region" description="Helical" evidence="7">
    <location>
        <begin position="36"/>
        <end position="57"/>
    </location>
</feature>
<dbReference type="Pfam" id="PF00230">
    <property type="entry name" value="MIP"/>
    <property type="match status" value="1"/>
</dbReference>
<evidence type="ECO:0000313" key="9">
    <source>
        <dbReference type="Proteomes" id="UP000754710"/>
    </source>
</evidence>
<keyword evidence="5 7" id="KW-0472">Membrane</keyword>
<evidence type="ECO:0000256" key="2">
    <source>
        <dbReference type="ARBA" id="ARBA00006175"/>
    </source>
</evidence>
<dbReference type="PANTHER" id="PTHR19139">
    <property type="entry name" value="AQUAPORIN TRANSPORTER"/>
    <property type="match status" value="1"/>
</dbReference>
<dbReference type="RefSeq" id="WP_221023584.1">
    <property type="nucleotide sequence ID" value="NZ_JAIEZQ010000001.1"/>
</dbReference>
<gene>
    <name evidence="8" type="ORF">K1X13_03245</name>
</gene>
<evidence type="ECO:0000256" key="5">
    <source>
        <dbReference type="ARBA" id="ARBA00023136"/>
    </source>
</evidence>
<keyword evidence="4 7" id="KW-1133">Transmembrane helix</keyword>
<keyword evidence="9" id="KW-1185">Reference proteome</keyword>
<dbReference type="InterPro" id="IPR023271">
    <property type="entry name" value="Aquaporin-like"/>
</dbReference>